<feature type="compositionally biased region" description="Low complexity" evidence="2">
    <location>
        <begin position="719"/>
        <end position="734"/>
    </location>
</feature>
<feature type="compositionally biased region" description="Basic residues" evidence="2">
    <location>
        <begin position="1056"/>
        <end position="1085"/>
    </location>
</feature>
<protein>
    <submittedName>
        <fullName evidence="3">Uncharacterized protein</fullName>
    </submittedName>
</protein>
<dbReference type="Ensembl" id="ENSEBUT00000006011.1">
    <property type="protein sequence ID" value="ENSEBUP00000005571.1"/>
    <property type="gene ID" value="ENSEBUG00000003750.1"/>
</dbReference>
<proteinExistence type="predicted"/>
<evidence type="ECO:0000313" key="3">
    <source>
        <dbReference type="Ensembl" id="ENSEBUP00000005571.1"/>
    </source>
</evidence>
<reference evidence="3" key="1">
    <citation type="submission" date="2025-08" db="UniProtKB">
        <authorList>
            <consortium name="Ensembl"/>
        </authorList>
    </citation>
    <scope>IDENTIFICATION</scope>
</reference>
<feature type="region of interest" description="Disordered" evidence="2">
    <location>
        <begin position="1056"/>
        <end position="1089"/>
    </location>
</feature>
<feature type="compositionally biased region" description="Gly residues" evidence="2">
    <location>
        <begin position="708"/>
        <end position="718"/>
    </location>
</feature>
<sequence length="1153" mass="125656">MLYFMIFYIISCTCLFITDIVLKIKSLKKIAQLTIINSLEKAFWNWVENNPEEFSELYQRPQPELADVAQRVFDAVDAFAESPKRRAAVWPLQMVLLVLCPDTLRELNGEWGPGGVSTGNISGGHDTHLSKQRQFLEGVRRALAGHGGNKLLMESAVISCVRLCKASTYISWEDSALVCFLVQAVLSDLKALLFNPAKPFSRGPGCLAADLELAIDCFVSCFRIHPQNKQHFKVCLSSTSPPTFHYVLVNALHEIITNSTVDWWPHIDSVYCYSGELRAMFSDTLTRLGHGTACHAPLRLTPSLTLREKVSSLKFKERGGDGEGPSLRLLLLSIVRLVHADPSLMLHNLGKAGHEAQSSTVELTCGLVSLVTQAAMPDVTQEAMQALLALHKPEIIELWNPDAPIATFWDISSQIVFCVSQKLFTPHVPNTVEVLKWLRQVLIYRNIFLSTHKENASVGSNTLGCRQASARLEVALFMALWSTETEAVIVAMSCFRHLCVEAQLRSGSDESSTLLVLPNFHTYMDFASAASLPPAGRTALQKHVMALLRRIEHPTQGNTEAWEETFQRWEQTTKQLLNYPKTKLEEGQGADSLHRTVVRRRMSHASSGGQGGSDLPDLELMQEWINTTGFLCALGGVCLHPRGALLGAFAPAVAAQPSSHAQPYPQCLATYSPPLAQPERKPSVVSPVVLPMASSSVPASGGVGLGIQPGAGAGGSSGSGTTAGSTGVQGAAGTVPTTLEGVSGTGEQPPLNRFLSLLLRLLVCTHERVGQAARAGVKDFLGLELSPALYPLLFEHLRRSLSRFFDSQGQVLLSEVNTLFVEQIIAILRNLLDSSAEGGGEHLGQASIEAMMLQLVRYVRVLGTSLQAIHMKTRLCQLVQLLMQRRDDLSFCQEMRFRNKLVEYLTDWVMGTSNQGADKDVRCFTRDLDQASMEAVVALLAGLPLQPEEADGGDLMEAKSQLFLKYFTLFMNLLNDCSEAEEDGGSGGGVGVGSGLGGGSGAGSGGSTGGGSGAVTAGGGGVGGGVGAVGGGGVGTGGVGGSRWCRRREWWWRRSRRRGRRRRRRRSRRWGRSRSWRRRRGRRRDQQHGTQVWNVKASCFATLLHSVGNVQPSQCQCGFWPEAFNWLRLPQGLADPCCFHGGTHQDSSARNRV</sequence>
<organism evidence="3 4">
    <name type="scientific">Eptatretus burgeri</name>
    <name type="common">Inshore hagfish</name>
    <dbReference type="NCBI Taxonomy" id="7764"/>
    <lineage>
        <taxon>Eukaryota</taxon>
        <taxon>Metazoa</taxon>
        <taxon>Chordata</taxon>
        <taxon>Craniata</taxon>
        <taxon>Vertebrata</taxon>
        <taxon>Cyclostomata</taxon>
        <taxon>Myxini</taxon>
        <taxon>Myxiniformes</taxon>
        <taxon>Myxinidae</taxon>
        <taxon>Eptatretinae</taxon>
        <taxon>Eptatretus</taxon>
    </lineage>
</organism>
<dbReference type="PANTHER" id="PTHR10194:SF142">
    <property type="entry name" value="NEUROFIBROMIN"/>
    <property type="match status" value="1"/>
</dbReference>
<dbReference type="PANTHER" id="PTHR10194">
    <property type="entry name" value="RAS GTPASE-ACTIVATING PROTEINS"/>
    <property type="match status" value="1"/>
</dbReference>
<evidence type="ECO:0000313" key="4">
    <source>
        <dbReference type="Proteomes" id="UP000694388"/>
    </source>
</evidence>
<keyword evidence="1" id="KW-0597">Phosphoprotein</keyword>
<evidence type="ECO:0000256" key="1">
    <source>
        <dbReference type="ARBA" id="ARBA00022553"/>
    </source>
</evidence>
<keyword evidence="4" id="KW-1185">Reference proteome</keyword>
<dbReference type="InterPro" id="IPR039360">
    <property type="entry name" value="Ras_GTPase"/>
</dbReference>
<feature type="region of interest" description="Disordered" evidence="2">
    <location>
        <begin position="708"/>
        <end position="746"/>
    </location>
</feature>
<dbReference type="AlphaFoldDB" id="A0A8C4NE78"/>
<dbReference type="GeneTree" id="ENSGT00550000074797"/>
<reference evidence="3" key="2">
    <citation type="submission" date="2025-09" db="UniProtKB">
        <authorList>
            <consortium name="Ensembl"/>
        </authorList>
    </citation>
    <scope>IDENTIFICATION</scope>
</reference>
<accession>A0A8C4NE78</accession>
<evidence type="ECO:0000256" key="2">
    <source>
        <dbReference type="SAM" id="MobiDB-lite"/>
    </source>
</evidence>
<name>A0A8C4NE78_EPTBU</name>
<dbReference type="Proteomes" id="UP000694388">
    <property type="component" value="Unplaced"/>
</dbReference>